<protein>
    <submittedName>
        <fullName evidence="2">Uncharacterized protein</fullName>
    </submittedName>
</protein>
<dbReference type="AlphaFoldDB" id="A0A834KZF7"/>
<organism evidence="2 3">
    <name type="scientific">Oryzias melastigma</name>
    <name type="common">Marine medaka</name>
    <dbReference type="NCBI Taxonomy" id="30732"/>
    <lineage>
        <taxon>Eukaryota</taxon>
        <taxon>Metazoa</taxon>
        <taxon>Chordata</taxon>
        <taxon>Craniata</taxon>
        <taxon>Vertebrata</taxon>
        <taxon>Euteleostomi</taxon>
        <taxon>Actinopterygii</taxon>
        <taxon>Neopterygii</taxon>
        <taxon>Teleostei</taxon>
        <taxon>Neoteleostei</taxon>
        <taxon>Acanthomorphata</taxon>
        <taxon>Ovalentaria</taxon>
        <taxon>Atherinomorphae</taxon>
        <taxon>Beloniformes</taxon>
        <taxon>Adrianichthyidae</taxon>
        <taxon>Oryziinae</taxon>
        <taxon>Oryzias</taxon>
    </lineage>
</organism>
<reference evidence="2" key="1">
    <citation type="journal article" name="BMC Genomics">
        <title>Long-read sequencing and de novo genome assembly of marine medaka (Oryzias melastigma).</title>
        <authorList>
            <person name="Liang P."/>
            <person name="Saqib H.S.A."/>
            <person name="Ni X."/>
            <person name="Shen Y."/>
        </authorList>
    </citation>
    <scope>NUCLEOTIDE SEQUENCE</scope>
    <source>
        <strain evidence="2">Bigg-433</strain>
    </source>
</reference>
<feature type="region of interest" description="Disordered" evidence="1">
    <location>
        <begin position="1"/>
        <end position="31"/>
    </location>
</feature>
<accession>A0A834KZF7</accession>
<feature type="compositionally biased region" description="Basic and acidic residues" evidence="1">
    <location>
        <begin position="98"/>
        <end position="111"/>
    </location>
</feature>
<evidence type="ECO:0000256" key="1">
    <source>
        <dbReference type="SAM" id="MobiDB-lite"/>
    </source>
</evidence>
<dbReference type="EMBL" id="WKFB01000088">
    <property type="protein sequence ID" value="KAF6736390.1"/>
    <property type="molecule type" value="Genomic_DNA"/>
</dbReference>
<dbReference type="Proteomes" id="UP000646548">
    <property type="component" value="Unassembled WGS sequence"/>
</dbReference>
<name>A0A834KZF7_ORYME</name>
<proteinExistence type="predicted"/>
<sequence length="117" mass="13146">MKPRGTRREPRVRAEEAPARGTHVRMSTGTARSGSRRLFLHLLLLLGTSCHMLHGQGCRVGFFNPPINVSPLTPKQPHPHLSHHQLFPAVLVEEMEKEEGGRDSKLGKRDSGQGWLW</sequence>
<evidence type="ECO:0000313" key="2">
    <source>
        <dbReference type="EMBL" id="KAF6736390.1"/>
    </source>
</evidence>
<comment type="caution">
    <text evidence="2">The sequence shown here is derived from an EMBL/GenBank/DDBJ whole genome shotgun (WGS) entry which is preliminary data.</text>
</comment>
<gene>
    <name evidence="2" type="ORF">FQA47_009138</name>
</gene>
<feature type="compositionally biased region" description="Basic and acidic residues" evidence="1">
    <location>
        <begin position="1"/>
        <end position="18"/>
    </location>
</feature>
<feature type="region of interest" description="Disordered" evidence="1">
    <location>
        <begin position="95"/>
        <end position="117"/>
    </location>
</feature>
<evidence type="ECO:0000313" key="3">
    <source>
        <dbReference type="Proteomes" id="UP000646548"/>
    </source>
</evidence>